<evidence type="ECO:0000313" key="3">
    <source>
        <dbReference type="EMBL" id="GMA88942.1"/>
    </source>
</evidence>
<sequence length="214" mass="22530">MAQHRVRLISAEGADAALLGRAFARIRAEAGLPDAFPPEVLAAAERAAEGGPPTDLPDLTALPFFTIDPVGSMDLDQAIHLERRGDGHRLRYAIADVPVVVPAGGPVDAEARRRGQTVYCPDVRVPLHPPVLSEGAASLLPGQVRPAYVWQARPRRQRRGHRRRACAAPWCAASTASTTRACSAPSTPGPATSASSCCARSAPDGSRSRPRAAA</sequence>
<feature type="region of interest" description="Disordered" evidence="1">
    <location>
        <begin position="177"/>
        <end position="214"/>
    </location>
</feature>
<proteinExistence type="predicted"/>
<reference evidence="4" key="1">
    <citation type="journal article" date="2019" name="Int. J. Syst. Evol. Microbiol.">
        <title>The Global Catalogue of Microorganisms (GCM) 10K type strain sequencing project: providing services to taxonomists for standard genome sequencing and annotation.</title>
        <authorList>
            <consortium name="The Broad Institute Genomics Platform"/>
            <consortium name="The Broad Institute Genome Sequencing Center for Infectious Disease"/>
            <person name="Wu L."/>
            <person name="Ma J."/>
        </authorList>
    </citation>
    <scope>NUCLEOTIDE SEQUENCE [LARGE SCALE GENOMIC DNA]</scope>
    <source>
        <strain evidence="4">NBRC 108730</strain>
    </source>
</reference>
<organism evidence="3 4">
    <name type="scientific">Angustibacter aerolatus</name>
    <dbReference type="NCBI Taxonomy" id="1162965"/>
    <lineage>
        <taxon>Bacteria</taxon>
        <taxon>Bacillati</taxon>
        <taxon>Actinomycetota</taxon>
        <taxon>Actinomycetes</taxon>
        <taxon>Kineosporiales</taxon>
        <taxon>Kineosporiaceae</taxon>
    </lineage>
</organism>
<gene>
    <name evidence="3" type="ORF">GCM10025868_41920</name>
</gene>
<evidence type="ECO:0000256" key="1">
    <source>
        <dbReference type="SAM" id="MobiDB-lite"/>
    </source>
</evidence>
<dbReference type="PANTHER" id="PTHR23355:SF9">
    <property type="entry name" value="DIS3-LIKE EXONUCLEASE 2"/>
    <property type="match status" value="1"/>
</dbReference>
<dbReference type="InterPro" id="IPR001900">
    <property type="entry name" value="RNase_II/R"/>
</dbReference>
<dbReference type="PANTHER" id="PTHR23355">
    <property type="entry name" value="RIBONUCLEASE"/>
    <property type="match status" value="1"/>
</dbReference>
<feature type="domain" description="RNB" evidence="2">
    <location>
        <begin position="56"/>
        <end position="205"/>
    </location>
</feature>
<dbReference type="InterPro" id="IPR050180">
    <property type="entry name" value="RNR_Ribonuclease"/>
</dbReference>
<evidence type="ECO:0000259" key="2">
    <source>
        <dbReference type="SMART" id="SM00955"/>
    </source>
</evidence>
<accession>A0ABQ6JMC6</accession>
<dbReference type="Pfam" id="PF00773">
    <property type="entry name" value="RNB"/>
    <property type="match status" value="1"/>
</dbReference>
<keyword evidence="4" id="KW-1185">Reference proteome</keyword>
<dbReference type="SMART" id="SM00955">
    <property type="entry name" value="RNB"/>
    <property type="match status" value="1"/>
</dbReference>
<dbReference type="EMBL" id="BSUZ01000001">
    <property type="protein sequence ID" value="GMA88942.1"/>
    <property type="molecule type" value="Genomic_DNA"/>
</dbReference>
<comment type="caution">
    <text evidence="3">The sequence shown here is derived from an EMBL/GenBank/DDBJ whole genome shotgun (WGS) entry which is preliminary data.</text>
</comment>
<dbReference type="SUPFAM" id="SSF50249">
    <property type="entry name" value="Nucleic acid-binding proteins"/>
    <property type="match status" value="1"/>
</dbReference>
<feature type="compositionally biased region" description="Low complexity" evidence="1">
    <location>
        <begin position="177"/>
        <end position="202"/>
    </location>
</feature>
<name>A0ABQ6JMC6_9ACTN</name>
<protein>
    <recommendedName>
        <fullName evidence="2">RNB domain-containing protein</fullName>
    </recommendedName>
</protein>
<evidence type="ECO:0000313" key="4">
    <source>
        <dbReference type="Proteomes" id="UP001157017"/>
    </source>
</evidence>
<dbReference type="InterPro" id="IPR012340">
    <property type="entry name" value="NA-bd_OB-fold"/>
</dbReference>
<dbReference type="Proteomes" id="UP001157017">
    <property type="component" value="Unassembled WGS sequence"/>
</dbReference>